<evidence type="ECO:0000313" key="1">
    <source>
        <dbReference type="EMBL" id="MFN2975099.1"/>
    </source>
</evidence>
<proteinExistence type="predicted"/>
<reference evidence="1 2" key="1">
    <citation type="submission" date="2024-12" db="EMBL/GenBank/DDBJ databases">
        <authorList>
            <person name="Lee Y."/>
        </authorList>
    </citation>
    <scope>NUCLEOTIDE SEQUENCE [LARGE SCALE GENOMIC DNA]</scope>
    <source>
        <strain evidence="1 2">03SUJ4</strain>
    </source>
</reference>
<accession>A0ABW9KKG3</accession>
<comment type="caution">
    <text evidence="1">The sequence shown here is derived from an EMBL/GenBank/DDBJ whole genome shotgun (WGS) entry which is preliminary data.</text>
</comment>
<evidence type="ECO:0008006" key="3">
    <source>
        <dbReference type="Google" id="ProtNLM"/>
    </source>
</evidence>
<dbReference type="EMBL" id="JBJYXY010000001">
    <property type="protein sequence ID" value="MFN2975099.1"/>
    <property type="molecule type" value="Genomic_DNA"/>
</dbReference>
<organism evidence="1 2">
    <name type="scientific">Terriglobus aquaticus</name>
    <dbReference type="NCBI Taxonomy" id="940139"/>
    <lineage>
        <taxon>Bacteria</taxon>
        <taxon>Pseudomonadati</taxon>
        <taxon>Acidobacteriota</taxon>
        <taxon>Terriglobia</taxon>
        <taxon>Terriglobales</taxon>
        <taxon>Acidobacteriaceae</taxon>
        <taxon>Terriglobus</taxon>
    </lineage>
</organism>
<protein>
    <recommendedName>
        <fullName evidence="3">DUF91 domain-containing protein</fullName>
    </recommendedName>
</protein>
<gene>
    <name evidence="1" type="ORF">ACK2TP_04935</name>
</gene>
<dbReference type="Proteomes" id="UP001634747">
    <property type="component" value="Unassembled WGS sequence"/>
</dbReference>
<evidence type="ECO:0000313" key="2">
    <source>
        <dbReference type="Proteomes" id="UP001634747"/>
    </source>
</evidence>
<sequence>MSAEQTPEEIAALLQDFLLAHPKAVVLEDGRIAFDLQAAQYSIQQQPGRCTLQLWSETRNLSRRVVAVTQRRDTLKLSTLRLGQTKPQTLEIVAQPERRTPTSREGTRQRFLPVLQRMLQREFPDWIVDPLQSAMDLERSFGPAYARGALHRGQQAWAVVGVNAEESQATIDGILTIGILWLQLCRERAGGKRLFQGLLLFVPSRTATVTLTRLGWLRSDAAQWRLFEFSSRTEDIEERDPADIGNLSTHLIHLPDEAAARERFASPLATLLALLPAAAQPLVEQRLRSSSELALLLYGLEFARIRMRAAARSFTSEAEISIGAGANETLLTPTTEPQLRAFLQELFERRHPSGSPNDPLFRSAPEAWLESVLRQNIGPLAAGQGSFAQFDPDHVYPQVPAFQAGDRGMLDLLSVTRDGRLAVLELKANEDLHFALQGLDYWIRVRWHHVQPADPQTSLGMLQQHGYFGGVRLSPDPPRLFLVAPSLRIHPATEQVLRFFKREVDWTLLGLHEQWRRTLRVITRQRSA</sequence>
<keyword evidence="2" id="KW-1185">Reference proteome</keyword>
<name>A0ABW9KKG3_9BACT</name>
<dbReference type="RefSeq" id="WP_263413364.1">
    <property type="nucleotide sequence ID" value="NZ_BAABBH010000001.1"/>
</dbReference>